<dbReference type="Pfam" id="PF14279">
    <property type="entry name" value="HNH_5"/>
    <property type="match status" value="1"/>
</dbReference>
<sequence>MRCIFCKNDSSSSKSVEHIIPESLGNKSHVLQKGIVCDCCNNYFATKIEKMVLEKPYFKNVRYRNFIETKKGRLVPDKTLFPHKEGGWVDVWLDEKGIIFDSKDRHVIDLITEGKINKLIMPIINQPEENDYDISRFLGKIALEFLTYKFTNDISWIEEIATKPELDPLRNYARFGKGSFWKYHQRRIYSEETRFTDPIHHPEPYEILHEMDILYTEDNVMYFILVIMGIEFAINLAHPETDYYVDWLQKNNNTSPIRRYSERMITEKHSK</sequence>
<protein>
    <recommendedName>
        <fullName evidence="1">HNH endonuclease 5 domain-containing protein</fullName>
    </recommendedName>
</protein>
<evidence type="ECO:0000259" key="1">
    <source>
        <dbReference type="Pfam" id="PF14279"/>
    </source>
</evidence>
<reference evidence="2" key="1">
    <citation type="journal article" date="2020" name="Int. J. Syst. Evol. Microbiol.">
        <title>Aquipluma nitroreducens gen. nov. sp. nov., a novel facultatively anaerobic bacterium isolated from a freshwater lake.</title>
        <authorList>
            <person name="Watanabe M."/>
            <person name="Kojima H."/>
            <person name="Fukui M."/>
        </authorList>
    </citation>
    <scope>NUCLEOTIDE SEQUENCE</scope>
    <source>
        <strain evidence="2">MeG22</strain>
    </source>
</reference>
<feature type="domain" description="HNH endonuclease 5" evidence="1">
    <location>
        <begin position="3"/>
        <end position="50"/>
    </location>
</feature>
<organism evidence="2 3">
    <name type="scientific">Aquipluma nitroreducens</name>
    <dbReference type="NCBI Taxonomy" id="2010828"/>
    <lineage>
        <taxon>Bacteria</taxon>
        <taxon>Pseudomonadati</taxon>
        <taxon>Bacteroidota</taxon>
        <taxon>Bacteroidia</taxon>
        <taxon>Marinilabiliales</taxon>
        <taxon>Prolixibacteraceae</taxon>
        <taxon>Aquipluma</taxon>
    </lineage>
</organism>
<dbReference type="Proteomes" id="UP001193389">
    <property type="component" value="Chromosome"/>
</dbReference>
<evidence type="ECO:0000313" key="3">
    <source>
        <dbReference type="Proteomes" id="UP001193389"/>
    </source>
</evidence>
<gene>
    <name evidence="2" type="ORF">AQPE_0123</name>
</gene>
<dbReference type="InterPro" id="IPR029471">
    <property type="entry name" value="HNH_5"/>
</dbReference>
<evidence type="ECO:0000313" key="2">
    <source>
        <dbReference type="EMBL" id="BBE15986.1"/>
    </source>
</evidence>
<dbReference type="AlphaFoldDB" id="A0A5K7S394"/>
<name>A0A5K7S394_9BACT</name>
<keyword evidence="3" id="KW-1185">Reference proteome</keyword>
<dbReference type="EMBL" id="AP018694">
    <property type="protein sequence ID" value="BBE15986.1"/>
    <property type="molecule type" value="Genomic_DNA"/>
</dbReference>
<proteinExistence type="predicted"/>
<dbReference type="KEGG" id="anf:AQPE_0123"/>
<accession>A0A5K7S394</accession>